<reference evidence="2 3" key="1">
    <citation type="submission" date="2023-07" db="EMBL/GenBank/DDBJ databases">
        <title>Comparative genomics of wheat-associated soil bacteria to identify genetic determinants of phenazine resistance.</title>
        <authorList>
            <person name="Mouncey N."/>
        </authorList>
    </citation>
    <scope>NUCLEOTIDE SEQUENCE [LARGE SCALE GENOMIC DNA]</scope>
    <source>
        <strain evidence="2 3">W2I7</strain>
    </source>
</reference>
<evidence type="ECO:0000313" key="3">
    <source>
        <dbReference type="Proteomes" id="UP001239085"/>
    </source>
</evidence>
<dbReference type="InterPro" id="IPR025101">
    <property type="entry name" value="DUF4012"/>
</dbReference>
<accession>A0ABU0PCF1</accession>
<evidence type="ECO:0000256" key="1">
    <source>
        <dbReference type="SAM" id="Phobius"/>
    </source>
</evidence>
<organism evidence="2 3">
    <name type="scientific">Microbacterium murale</name>
    <dbReference type="NCBI Taxonomy" id="1081040"/>
    <lineage>
        <taxon>Bacteria</taxon>
        <taxon>Bacillati</taxon>
        <taxon>Actinomycetota</taxon>
        <taxon>Actinomycetes</taxon>
        <taxon>Micrococcales</taxon>
        <taxon>Microbacteriaceae</taxon>
        <taxon>Microbacterium</taxon>
    </lineage>
</organism>
<keyword evidence="1" id="KW-0812">Transmembrane</keyword>
<protein>
    <recommendedName>
        <fullName evidence="4">DUF4012 domain-containing protein</fullName>
    </recommendedName>
</protein>
<evidence type="ECO:0000313" key="2">
    <source>
        <dbReference type="EMBL" id="MDQ0645020.1"/>
    </source>
</evidence>
<proteinExistence type="predicted"/>
<dbReference type="EMBL" id="JAUSXK010000001">
    <property type="protein sequence ID" value="MDQ0645020.1"/>
    <property type="molecule type" value="Genomic_DNA"/>
</dbReference>
<keyword evidence="1" id="KW-1133">Transmembrane helix</keyword>
<dbReference type="RefSeq" id="WP_307363191.1">
    <property type="nucleotide sequence ID" value="NZ_JAUSXK010000001.1"/>
</dbReference>
<keyword evidence="1" id="KW-0472">Membrane</keyword>
<feature type="transmembrane region" description="Helical" evidence="1">
    <location>
        <begin position="12"/>
        <end position="33"/>
    </location>
</feature>
<comment type="caution">
    <text evidence="2">The sequence shown here is derived from an EMBL/GenBank/DDBJ whole genome shotgun (WGS) entry which is preliminary data.</text>
</comment>
<dbReference type="Pfam" id="PF13196">
    <property type="entry name" value="DUF4012"/>
    <property type="match status" value="1"/>
</dbReference>
<dbReference type="Proteomes" id="UP001239085">
    <property type="component" value="Unassembled WGS sequence"/>
</dbReference>
<evidence type="ECO:0008006" key="4">
    <source>
        <dbReference type="Google" id="ProtNLM"/>
    </source>
</evidence>
<keyword evidence="3" id="KW-1185">Reference proteome</keyword>
<sequence>MSDGRLPVQRRWIRWIIGAVVTLLVLAIGWVVIRGASVVSELQSVASSASQMRTSIAKGDLARAELVAPRVAQHAAAARDLTSDPVWRGFEAVPWLGANFTAMREVAEVADSVAKDAVTGVLETAEVFDLATLGINGSTIKLAPLGGVAATLATTTTTLSTAAMQAQQIDAESALPPVADAVRDMRDVVTDAATVIGALHGAAVLLPPMLGADGPRTYLVAVQNNAQLRSSGGVIDSLFLLNAEGGTISIVQQPSIRDFPAAAEPLPLSDSTIALFADAPGRFLHDVTSIPDFSEAGPTLALRAEQVLGQSVDGVIAVDAVVVQHLTEATGDVSFGPFTADADSILSILHSEIYASTPDPNQQDDLFALAADAVFRAALHDSEPQKLIGALAASAAEDRIRIWSAHPEEEALLASSALGGVIPVDGEGGPYVGVLFNDATGGRMNFYTASSISTAVGVCAGAPTTQVRVTWTNNAPQGAAESLPASVTGDGQQETEPGAVRTLIAVYGPEDATLRSIARDGEEVESTQTTELGARSVVQQDVLLAAGESTTITVSFTGTGAGDRLTSVQHTPMLDAKTTGAELDCSE</sequence>
<gene>
    <name evidence="2" type="ORF">QFZ46_003180</name>
</gene>
<name>A0ABU0PCF1_9MICO</name>